<accession>A0A0M9X679</accession>
<feature type="compositionally biased region" description="Low complexity" evidence="1">
    <location>
        <begin position="56"/>
        <end position="68"/>
    </location>
</feature>
<evidence type="ECO:0000256" key="1">
    <source>
        <dbReference type="SAM" id="MobiDB-lite"/>
    </source>
</evidence>
<dbReference type="PATRIC" id="fig|36816.3.peg.7041"/>
<name>A0A0M9X679_9ACTN</name>
<dbReference type="AlphaFoldDB" id="A0A0M9X679"/>
<dbReference type="Proteomes" id="UP000037773">
    <property type="component" value="Unassembled WGS sequence"/>
</dbReference>
<feature type="region of interest" description="Disordered" evidence="1">
    <location>
        <begin position="40"/>
        <end position="96"/>
    </location>
</feature>
<evidence type="ECO:0000313" key="3">
    <source>
        <dbReference type="Proteomes" id="UP000037773"/>
    </source>
</evidence>
<keyword evidence="3" id="KW-1185">Reference proteome</keyword>
<evidence type="ECO:0000313" key="2">
    <source>
        <dbReference type="EMBL" id="KOT30560.1"/>
    </source>
</evidence>
<reference evidence="2 3" key="1">
    <citation type="submission" date="2015-07" db="EMBL/GenBank/DDBJ databases">
        <authorList>
            <person name="Noorani M."/>
        </authorList>
    </citation>
    <scope>NUCLEOTIDE SEQUENCE [LARGE SCALE GENOMIC DNA]</scope>
    <source>
        <strain evidence="2 3">NRRL B-24567</strain>
    </source>
</reference>
<protein>
    <submittedName>
        <fullName evidence="2">Uncharacterized protein</fullName>
    </submittedName>
</protein>
<dbReference type="EMBL" id="LGCN01000240">
    <property type="protein sequence ID" value="KOT30560.1"/>
    <property type="molecule type" value="Genomic_DNA"/>
</dbReference>
<proteinExistence type="predicted"/>
<organism evidence="2 3">
    <name type="scientific">Streptomyces caelestis</name>
    <dbReference type="NCBI Taxonomy" id="36816"/>
    <lineage>
        <taxon>Bacteria</taxon>
        <taxon>Bacillati</taxon>
        <taxon>Actinomycetota</taxon>
        <taxon>Actinomycetes</taxon>
        <taxon>Kitasatosporales</taxon>
        <taxon>Streptomycetaceae</taxon>
        <taxon>Streptomyces</taxon>
    </lineage>
</organism>
<sequence>MPLHVREWTRGVCGTVHALGHGTSRDVLFEGARIVASGRAETSNACEAPAGPAYVPARRGGAGSRRPGLTAEPSAHPIGDDAERYPGSVRWGGGEP</sequence>
<gene>
    <name evidence="2" type="ORF">ADK41_32450</name>
</gene>
<comment type="caution">
    <text evidence="2">The sequence shown here is derived from an EMBL/GenBank/DDBJ whole genome shotgun (WGS) entry which is preliminary data.</text>
</comment>